<dbReference type="EMBL" id="JACJKS010000018">
    <property type="protein sequence ID" value="MBM6949126.1"/>
    <property type="molecule type" value="Genomic_DNA"/>
</dbReference>
<evidence type="ECO:0000313" key="1">
    <source>
        <dbReference type="EMBL" id="MBM6949126.1"/>
    </source>
</evidence>
<protein>
    <submittedName>
        <fullName evidence="1">Radical SAM mobile pair protein A</fullName>
    </submittedName>
</protein>
<dbReference type="InterPro" id="IPR011101">
    <property type="entry name" value="DUF5131"/>
</dbReference>
<reference evidence="1" key="2">
    <citation type="journal article" date="2021" name="Sci. Rep.">
        <title>The distribution of antibiotic resistance genes in chicken gut microbiota commensals.</title>
        <authorList>
            <person name="Juricova H."/>
            <person name="Matiasovicova J."/>
            <person name="Kubasova T."/>
            <person name="Cejkova D."/>
            <person name="Rychlik I."/>
        </authorList>
    </citation>
    <scope>NUCLEOTIDE SEQUENCE</scope>
    <source>
        <strain evidence="1">An582</strain>
    </source>
</reference>
<dbReference type="PROSITE" id="PS51257">
    <property type="entry name" value="PROKAR_LIPOPROTEIN"/>
    <property type="match status" value="1"/>
</dbReference>
<reference evidence="1" key="1">
    <citation type="submission" date="2020-08" db="EMBL/GenBank/DDBJ databases">
        <authorList>
            <person name="Cejkova D."/>
            <person name="Kubasova T."/>
            <person name="Jahodarova E."/>
            <person name="Rychlik I."/>
        </authorList>
    </citation>
    <scope>NUCLEOTIDE SEQUENCE</scope>
    <source>
        <strain evidence="1">An582</strain>
    </source>
</reference>
<comment type="caution">
    <text evidence="1">The sequence shown here is derived from an EMBL/GenBank/DDBJ whole genome shotgun (WGS) entry which is preliminary data.</text>
</comment>
<dbReference type="Pfam" id="PF07505">
    <property type="entry name" value="DUF5131"/>
    <property type="match status" value="1"/>
</dbReference>
<gene>
    <name evidence="1" type="ORF">H6A20_10740</name>
</gene>
<sequence length="229" mass="26638">MAICIKDCIQNMNLVIGCPIGCSYCYARNNVRRFHMIDDFEKPEFFPGKLRLMEKKRPQNFLLTGMSDFAHWQTEWRDQVFSKMAENPQHQYLFLTKRPEDIVFSTPLDNAWFGVTVTSSREKGRIQTLREHICGGHYHVTFEPMFDNIGTVDLTGIEWIVIGTETGRRKGKAVSKPEWVWNLTHQAHALGTPVFMKEDLLPIIGEESMTQELPPAFCRVLEEQKAWRK</sequence>
<dbReference type="InterPro" id="IPR031010">
    <property type="entry name" value="rSAM_mob_pairA"/>
</dbReference>
<dbReference type="Proteomes" id="UP000705508">
    <property type="component" value="Unassembled WGS sequence"/>
</dbReference>
<dbReference type="NCBIfam" id="TIGR04471">
    <property type="entry name" value="rSAM_mob_pairA"/>
    <property type="match status" value="1"/>
</dbReference>
<accession>A0A938XCW4</accession>
<organism evidence="1 2">
    <name type="scientific">Mordavella massiliensis</name>
    <dbReference type="NCBI Taxonomy" id="1871024"/>
    <lineage>
        <taxon>Bacteria</taxon>
        <taxon>Bacillati</taxon>
        <taxon>Bacillota</taxon>
        <taxon>Clostridia</taxon>
        <taxon>Eubacteriales</taxon>
        <taxon>Clostridiaceae</taxon>
        <taxon>Mordavella</taxon>
    </lineage>
</organism>
<evidence type="ECO:0000313" key="2">
    <source>
        <dbReference type="Proteomes" id="UP000705508"/>
    </source>
</evidence>
<proteinExistence type="predicted"/>
<dbReference type="AlphaFoldDB" id="A0A938XCW4"/>
<dbReference type="RefSeq" id="WP_204907130.1">
    <property type="nucleotide sequence ID" value="NZ_JACJKS010000018.1"/>
</dbReference>
<name>A0A938XCW4_9CLOT</name>